<keyword evidence="3 6" id="KW-0479">Metal-binding</keyword>
<dbReference type="PANTHER" id="PTHR43161">
    <property type="entry name" value="SORBITOL DEHYDROGENASE"/>
    <property type="match status" value="1"/>
</dbReference>
<protein>
    <submittedName>
        <fullName evidence="9">L-idonate 5-dehydrogenase</fullName>
    </submittedName>
</protein>
<dbReference type="Gene3D" id="3.90.180.10">
    <property type="entry name" value="Medium-chain alcohol dehydrogenases, catalytic domain"/>
    <property type="match status" value="1"/>
</dbReference>
<proteinExistence type="inferred from homology"/>
<accession>A0ABY7BU13</accession>
<comment type="similarity">
    <text evidence="2 6">Belongs to the zinc-containing alcohol dehydrogenase family.</text>
</comment>
<dbReference type="Proteomes" id="UP001164020">
    <property type="component" value="Plasmid unnamed1"/>
</dbReference>
<evidence type="ECO:0000256" key="3">
    <source>
        <dbReference type="ARBA" id="ARBA00022723"/>
    </source>
</evidence>
<evidence type="ECO:0000259" key="7">
    <source>
        <dbReference type="Pfam" id="PF00107"/>
    </source>
</evidence>
<name>A0ABY7BU13_9HYPH</name>
<geneLocation type="plasmid" evidence="9 10">
    <name>unnamed1</name>
</geneLocation>
<keyword evidence="4 6" id="KW-0862">Zinc</keyword>
<dbReference type="PROSITE" id="PS00059">
    <property type="entry name" value="ADH_ZINC"/>
    <property type="match status" value="1"/>
</dbReference>
<dbReference type="InterPro" id="IPR002328">
    <property type="entry name" value="ADH_Zn_CS"/>
</dbReference>
<dbReference type="InterPro" id="IPR013149">
    <property type="entry name" value="ADH-like_C"/>
</dbReference>
<reference evidence="9" key="1">
    <citation type="submission" date="2022-12" db="EMBL/GenBank/DDBJ databases">
        <title>Jiella pelagia sp. nov., isolated from phosphonate enriched culture of Northwest Pacific surface seawater.</title>
        <authorList>
            <person name="Shin D.Y."/>
            <person name="Hwang C.Y."/>
        </authorList>
    </citation>
    <scope>NUCLEOTIDE SEQUENCE</scope>
    <source>
        <strain evidence="9">HL-NP1</strain>
        <plasmid evidence="9">unnamed1</plasmid>
    </source>
</reference>
<keyword evidence="5" id="KW-0560">Oxidoreductase</keyword>
<dbReference type="InterPro" id="IPR011032">
    <property type="entry name" value="GroES-like_sf"/>
</dbReference>
<dbReference type="InterPro" id="IPR013154">
    <property type="entry name" value="ADH-like_N"/>
</dbReference>
<evidence type="ECO:0000313" key="9">
    <source>
        <dbReference type="EMBL" id="WAP66776.1"/>
    </source>
</evidence>
<evidence type="ECO:0000256" key="1">
    <source>
        <dbReference type="ARBA" id="ARBA00001947"/>
    </source>
</evidence>
<dbReference type="SUPFAM" id="SSF51735">
    <property type="entry name" value="NAD(P)-binding Rossmann-fold domains"/>
    <property type="match status" value="1"/>
</dbReference>
<dbReference type="CDD" id="cd08232">
    <property type="entry name" value="idonate-5-DH"/>
    <property type="match status" value="1"/>
</dbReference>
<gene>
    <name evidence="9" type="ORF">OH818_01065</name>
</gene>
<dbReference type="EMBL" id="CP114028">
    <property type="protein sequence ID" value="WAP66776.1"/>
    <property type="molecule type" value="Genomic_DNA"/>
</dbReference>
<keyword evidence="9" id="KW-0614">Plasmid</keyword>
<dbReference type="InterPro" id="IPR036291">
    <property type="entry name" value="NAD(P)-bd_dom_sf"/>
</dbReference>
<evidence type="ECO:0000256" key="4">
    <source>
        <dbReference type="ARBA" id="ARBA00022833"/>
    </source>
</evidence>
<evidence type="ECO:0000256" key="5">
    <source>
        <dbReference type="ARBA" id="ARBA00023002"/>
    </source>
</evidence>
<sequence>MSTTLILDAPRQLRIESRPIGVPGPGEIRVRIAYGGICGSDLHYFLLGGFGKVRMRGPMVLGHEICGTVEAVGEGVDAGRIGQSVAVNPSLACGTCEECRAGAPRFCTDMRFMGSAMRNPPIEGGFREHVVCRAEQGVPFASDALEEAAMAEPLAVCLHAVGQAPDLSGKRVLITGFGPIGALCLLAARHAGAAEIVVTDVAEASLDLARRIGADQALESSRPGALDAQTAGRGRIDVSFECSAHPSAIADVIAATRPRGTIVQVGMLGAETTAPLTHVVTKELNFRGSFRFDAEFARAVDLIATRGIDVRPLISARFRLADADSGFALAQDRSRAMKVLFDLTT</sequence>
<keyword evidence="10" id="KW-1185">Reference proteome</keyword>
<evidence type="ECO:0000256" key="2">
    <source>
        <dbReference type="ARBA" id="ARBA00008072"/>
    </source>
</evidence>
<dbReference type="Pfam" id="PF08240">
    <property type="entry name" value="ADH_N"/>
    <property type="match status" value="1"/>
</dbReference>
<dbReference type="PANTHER" id="PTHR43161:SF9">
    <property type="entry name" value="SORBITOL DEHYDROGENASE"/>
    <property type="match status" value="1"/>
</dbReference>
<organism evidence="9 10">
    <name type="scientific">Jiella pelagia</name>
    <dbReference type="NCBI Taxonomy" id="2986949"/>
    <lineage>
        <taxon>Bacteria</taxon>
        <taxon>Pseudomonadati</taxon>
        <taxon>Pseudomonadota</taxon>
        <taxon>Alphaproteobacteria</taxon>
        <taxon>Hyphomicrobiales</taxon>
        <taxon>Aurantimonadaceae</taxon>
        <taxon>Jiella</taxon>
    </lineage>
</organism>
<dbReference type="RefSeq" id="WP_268879222.1">
    <property type="nucleotide sequence ID" value="NZ_CP114028.1"/>
</dbReference>
<dbReference type="SUPFAM" id="SSF50129">
    <property type="entry name" value="GroES-like"/>
    <property type="match status" value="1"/>
</dbReference>
<dbReference type="Gene3D" id="3.40.50.720">
    <property type="entry name" value="NAD(P)-binding Rossmann-like Domain"/>
    <property type="match status" value="1"/>
</dbReference>
<evidence type="ECO:0000313" key="10">
    <source>
        <dbReference type="Proteomes" id="UP001164020"/>
    </source>
</evidence>
<evidence type="ECO:0000259" key="8">
    <source>
        <dbReference type="Pfam" id="PF08240"/>
    </source>
</evidence>
<dbReference type="Pfam" id="PF00107">
    <property type="entry name" value="ADH_zinc_N"/>
    <property type="match status" value="1"/>
</dbReference>
<evidence type="ECO:0000256" key="6">
    <source>
        <dbReference type="RuleBase" id="RU361277"/>
    </source>
</evidence>
<feature type="domain" description="Alcohol dehydrogenase-like C-terminal" evidence="7">
    <location>
        <begin position="179"/>
        <end position="304"/>
    </location>
</feature>
<feature type="domain" description="Alcohol dehydrogenase-like N-terminal" evidence="8">
    <location>
        <begin position="24"/>
        <end position="139"/>
    </location>
</feature>
<comment type="cofactor">
    <cofactor evidence="1 6">
        <name>Zn(2+)</name>
        <dbReference type="ChEBI" id="CHEBI:29105"/>
    </cofactor>
</comment>